<accession>A0A1G9W0Q4</accession>
<dbReference type="RefSeq" id="WP_139173345.1">
    <property type="nucleotide sequence ID" value="NZ_FNHL01000003.1"/>
</dbReference>
<reference evidence="3" key="1">
    <citation type="submission" date="2016-10" db="EMBL/GenBank/DDBJ databases">
        <authorList>
            <person name="Varghese N."/>
            <person name="Submissions S."/>
        </authorList>
    </citation>
    <scope>NUCLEOTIDE SEQUENCE [LARGE SCALE GENOMIC DNA]</scope>
    <source>
        <strain evidence="3">CGMCC 1.10119</strain>
    </source>
</reference>
<protein>
    <recommendedName>
        <fullName evidence="1">DUF7129 domain-containing protein</fullName>
    </recommendedName>
</protein>
<keyword evidence="3" id="KW-1185">Reference proteome</keyword>
<evidence type="ECO:0000259" key="1">
    <source>
        <dbReference type="Pfam" id="PF23455"/>
    </source>
</evidence>
<gene>
    <name evidence="2" type="ORF">SAMN04487949_2579</name>
</gene>
<dbReference type="SUPFAM" id="SSF57802">
    <property type="entry name" value="Rubredoxin-like"/>
    <property type="match status" value="1"/>
</dbReference>
<dbReference type="OrthoDB" id="280213at2157"/>
<evidence type="ECO:0000313" key="3">
    <source>
        <dbReference type="Proteomes" id="UP000199451"/>
    </source>
</evidence>
<dbReference type="InterPro" id="IPR055553">
    <property type="entry name" value="DUF7129"/>
</dbReference>
<sequence length="51" mass="5563">MVLNNTDLDPYTAERGYYECHACGNRTTSETHVGSCPECGGTVRNIAVARE</sequence>
<name>A0A1G9W0Q4_9EURY</name>
<dbReference type="Pfam" id="PF23455">
    <property type="entry name" value="DUF7129"/>
    <property type="match status" value="1"/>
</dbReference>
<evidence type="ECO:0000313" key="2">
    <source>
        <dbReference type="EMBL" id="SDM78148.1"/>
    </source>
</evidence>
<dbReference type="NCBIfam" id="NF033497">
    <property type="entry name" value="rubre_like_arch"/>
    <property type="match status" value="1"/>
</dbReference>
<dbReference type="AlphaFoldDB" id="A0A1G9W0Q4"/>
<dbReference type="Proteomes" id="UP000199451">
    <property type="component" value="Unassembled WGS sequence"/>
</dbReference>
<dbReference type="EMBL" id="FNHL01000003">
    <property type="protein sequence ID" value="SDM78148.1"/>
    <property type="molecule type" value="Genomic_DNA"/>
</dbReference>
<organism evidence="2 3">
    <name type="scientific">Halogranum gelatinilyticum</name>
    <dbReference type="NCBI Taxonomy" id="660521"/>
    <lineage>
        <taxon>Archaea</taxon>
        <taxon>Methanobacteriati</taxon>
        <taxon>Methanobacteriota</taxon>
        <taxon>Stenosarchaea group</taxon>
        <taxon>Halobacteria</taxon>
        <taxon>Halobacteriales</taxon>
        <taxon>Haloferacaceae</taxon>
    </lineage>
</organism>
<feature type="domain" description="DUF7129" evidence="1">
    <location>
        <begin position="8"/>
        <end position="51"/>
    </location>
</feature>
<proteinExistence type="predicted"/>